<proteinExistence type="predicted"/>
<evidence type="ECO:0000256" key="3">
    <source>
        <dbReference type="ARBA" id="ARBA00022741"/>
    </source>
</evidence>
<keyword evidence="1" id="KW-0808">Transferase</keyword>
<evidence type="ECO:0000256" key="7">
    <source>
        <dbReference type="ARBA" id="ARBA00048696"/>
    </source>
</evidence>
<accession>A0A1U9K1H0</accession>
<evidence type="ECO:0000259" key="8">
    <source>
        <dbReference type="PROSITE" id="PS51459"/>
    </source>
</evidence>
<gene>
    <name evidence="9" type="ORF">PAEH1_10655</name>
</gene>
<dbReference type="GO" id="GO:0005524">
    <property type="term" value="F:ATP binding"/>
    <property type="evidence" value="ECO:0007669"/>
    <property type="project" value="UniProtKB-KW"/>
</dbReference>
<dbReference type="EC" id="2.7.7.108" evidence="5"/>
<dbReference type="EMBL" id="CP019697">
    <property type="protein sequence ID" value="AQS51895.1"/>
    <property type="molecule type" value="Genomic_DNA"/>
</dbReference>
<keyword evidence="2" id="KW-0548">Nucleotidyltransferase</keyword>
<feature type="domain" description="Fido" evidence="8">
    <location>
        <begin position="58"/>
        <end position="199"/>
    </location>
</feature>
<dbReference type="Pfam" id="PF02661">
    <property type="entry name" value="Fic"/>
    <property type="match status" value="1"/>
</dbReference>
<dbReference type="AlphaFoldDB" id="A0A1U9K1H0"/>
<evidence type="ECO:0000256" key="1">
    <source>
        <dbReference type="ARBA" id="ARBA00022679"/>
    </source>
</evidence>
<evidence type="ECO:0000256" key="4">
    <source>
        <dbReference type="ARBA" id="ARBA00022840"/>
    </source>
</evidence>
<dbReference type="GO" id="GO:0051302">
    <property type="term" value="P:regulation of cell division"/>
    <property type="evidence" value="ECO:0007669"/>
    <property type="project" value="TreeGrafter"/>
</dbReference>
<keyword evidence="3" id="KW-0547">Nucleotide-binding</keyword>
<dbReference type="GO" id="GO:0070733">
    <property type="term" value="F:AMPylase activity"/>
    <property type="evidence" value="ECO:0007669"/>
    <property type="project" value="UniProtKB-EC"/>
</dbReference>
<evidence type="ECO:0000256" key="2">
    <source>
        <dbReference type="ARBA" id="ARBA00022695"/>
    </source>
</evidence>
<name>A0A1U9K1H0_9BURK</name>
<evidence type="ECO:0000256" key="6">
    <source>
        <dbReference type="ARBA" id="ARBA00047939"/>
    </source>
</evidence>
<reference evidence="9 10" key="1">
    <citation type="submission" date="2017-01" db="EMBL/GenBank/DDBJ databases">
        <title>Complete Genome Sequence of Paenalcaligenes hominis, Isolated from a paraplegic Patient with neurogenic bladder.</title>
        <authorList>
            <person name="Mukhopadhyay R."/>
            <person name="Joaquin J."/>
            <person name="Hogue R."/>
            <person name="Kilaru A."/>
            <person name="Jospin G."/>
            <person name="Mars K."/>
            <person name="Eisen J.A."/>
            <person name="Chaturvedi V."/>
        </authorList>
    </citation>
    <scope>NUCLEOTIDE SEQUENCE [LARGE SCALE GENOMIC DNA]</scope>
    <source>
        <strain evidence="9 10">15S00501</strain>
    </source>
</reference>
<dbReference type="SUPFAM" id="SSF140931">
    <property type="entry name" value="Fic-like"/>
    <property type="match status" value="1"/>
</dbReference>
<evidence type="ECO:0000313" key="10">
    <source>
        <dbReference type="Proteomes" id="UP000189369"/>
    </source>
</evidence>
<comment type="catalytic activity">
    <reaction evidence="6">
        <text>L-threonyl-[protein] + ATP = 3-O-(5'-adenylyl)-L-threonyl-[protein] + diphosphate</text>
        <dbReference type="Rhea" id="RHEA:54292"/>
        <dbReference type="Rhea" id="RHEA-COMP:11060"/>
        <dbReference type="Rhea" id="RHEA-COMP:13847"/>
        <dbReference type="ChEBI" id="CHEBI:30013"/>
        <dbReference type="ChEBI" id="CHEBI:30616"/>
        <dbReference type="ChEBI" id="CHEBI:33019"/>
        <dbReference type="ChEBI" id="CHEBI:138113"/>
        <dbReference type="EC" id="2.7.7.108"/>
    </reaction>
</comment>
<dbReference type="Gene3D" id="1.10.3290.10">
    <property type="entry name" value="Fido-like domain"/>
    <property type="match status" value="1"/>
</dbReference>
<dbReference type="OrthoDB" id="9813719at2"/>
<organism evidence="9 10">
    <name type="scientific">Paenalcaligenes hominis</name>
    <dbReference type="NCBI Taxonomy" id="643674"/>
    <lineage>
        <taxon>Bacteria</taxon>
        <taxon>Pseudomonadati</taxon>
        <taxon>Pseudomonadota</taxon>
        <taxon>Betaproteobacteria</taxon>
        <taxon>Burkholderiales</taxon>
        <taxon>Alcaligenaceae</taxon>
        <taxon>Paenalcaligenes</taxon>
    </lineage>
</organism>
<dbReference type="InterPro" id="IPR036597">
    <property type="entry name" value="Fido-like_dom_sf"/>
</dbReference>
<evidence type="ECO:0000256" key="5">
    <source>
        <dbReference type="ARBA" id="ARBA00034531"/>
    </source>
</evidence>
<dbReference type="PANTHER" id="PTHR39560">
    <property type="entry name" value="PROTEIN ADENYLYLTRANSFERASE FIC-RELATED"/>
    <property type="match status" value="1"/>
</dbReference>
<dbReference type="InterPro" id="IPR003812">
    <property type="entry name" value="Fido"/>
</dbReference>
<keyword evidence="4" id="KW-0067">ATP-binding</keyword>
<sequence length="205" mass="24125">MKYRTYGSEVEYEPNAEEQVLKNTLHIKTQAEMNLAENRLLLRLYEALFEPKFAVPQVSIEVLQYWHYRWLGPLYEWAGQLRTVHMSKGTFPFASAHLLPTLLHQYEQQFLQHYPYLPTYSLDELWAYLAQSHVEFILIHPFREGNGRLGRLLLDVMATQAGFTPLDYSWWDQNKTYYVGAIHAGLMGDYAPMQRLVKDIWPAIP</sequence>
<comment type="catalytic activity">
    <reaction evidence="7">
        <text>L-tyrosyl-[protein] + ATP = O-(5'-adenylyl)-L-tyrosyl-[protein] + diphosphate</text>
        <dbReference type="Rhea" id="RHEA:54288"/>
        <dbReference type="Rhea" id="RHEA-COMP:10136"/>
        <dbReference type="Rhea" id="RHEA-COMP:13846"/>
        <dbReference type="ChEBI" id="CHEBI:30616"/>
        <dbReference type="ChEBI" id="CHEBI:33019"/>
        <dbReference type="ChEBI" id="CHEBI:46858"/>
        <dbReference type="ChEBI" id="CHEBI:83624"/>
        <dbReference type="EC" id="2.7.7.108"/>
    </reaction>
</comment>
<dbReference type="PANTHER" id="PTHR39560:SF1">
    <property type="entry name" value="PROTEIN ADENYLYLTRANSFERASE FIC-RELATED"/>
    <property type="match status" value="1"/>
</dbReference>
<dbReference type="PROSITE" id="PS51459">
    <property type="entry name" value="FIDO"/>
    <property type="match status" value="1"/>
</dbReference>
<dbReference type="KEGG" id="phn:PAEH1_10655"/>
<dbReference type="Proteomes" id="UP000189369">
    <property type="component" value="Chromosome"/>
</dbReference>
<evidence type="ECO:0000313" key="9">
    <source>
        <dbReference type="EMBL" id="AQS51895.1"/>
    </source>
</evidence>
<protein>
    <recommendedName>
        <fullName evidence="5">protein adenylyltransferase</fullName>
        <ecNumber evidence="5">2.7.7.108</ecNumber>
    </recommendedName>
</protein>